<accession>A0A841GJ48</accession>
<name>A0A841GJ48_9BACT</name>
<feature type="transmembrane region" description="Helical" evidence="5">
    <location>
        <begin position="135"/>
        <end position="156"/>
    </location>
</feature>
<dbReference type="AlphaFoldDB" id="A0A841GJ48"/>
<keyword evidence="3 5" id="KW-1133">Transmembrane helix</keyword>
<dbReference type="EMBL" id="JACHEX010000002">
    <property type="protein sequence ID" value="MBB6062397.1"/>
    <property type="molecule type" value="Genomic_DNA"/>
</dbReference>
<evidence type="ECO:0000256" key="3">
    <source>
        <dbReference type="ARBA" id="ARBA00022989"/>
    </source>
</evidence>
<evidence type="ECO:0000259" key="6">
    <source>
        <dbReference type="Pfam" id="PF01061"/>
    </source>
</evidence>
<evidence type="ECO:0000313" key="8">
    <source>
        <dbReference type="Proteomes" id="UP000555828"/>
    </source>
</evidence>
<reference evidence="7 8" key="1">
    <citation type="submission" date="2020-08" db="EMBL/GenBank/DDBJ databases">
        <title>Genomic Encyclopedia of Type Strains, Phase IV (KMG-IV): sequencing the most valuable type-strain genomes for metagenomic binning, comparative biology and taxonomic classification.</title>
        <authorList>
            <person name="Goeker M."/>
        </authorList>
    </citation>
    <scope>NUCLEOTIDE SEQUENCE [LARGE SCALE GENOMIC DNA]</scope>
    <source>
        <strain evidence="7 8">DSM 13481</strain>
    </source>
</reference>
<feature type="transmembrane region" description="Helical" evidence="5">
    <location>
        <begin position="245"/>
        <end position="263"/>
    </location>
</feature>
<evidence type="ECO:0000256" key="5">
    <source>
        <dbReference type="SAM" id="Phobius"/>
    </source>
</evidence>
<evidence type="ECO:0000313" key="7">
    <source>
        <dbReference type="EMBL" id="MBB6062397.1"/>
    </source>
</evidence>
<feature type="domain" description="ABC-2 type transporter transmembrane" evidence="6">
    <location>
        <begin position="132"/>
        <end position="286"/>
    </location>
</feature>
<dbReference type="InterPro" id="IPR052902">
    <property type="entry name" value="ABC-2_transporter"/>
</dbReference>
<dbReference type="PANTHER" id="PTHR43027">
    <property type="entry name" value="DOXORUBICIN RESISTANCE ABC TRANSPORTER PERMEASE PROTEIN DRRC-RELATED"/>
    <property type="match status" value="1"/>
</dbReference>
<feature type="transmembrane region" description="Helical" evidence="5">
    <location>
        <begin position="300"/>
        <end position="323"/>
    </location>
</feature>
<dbReference type="GO" id="GO:0140359">
    <property type="term" value="F:ABC-type transporter activity"/>
    <property type="evidence" value="ECO:0007669"/>
    <property type="project" value="InterPro"/>
</dbReference>
<proteinExistence type="predicted"/>
<feature type="transmembrane region" description="Helical" evidence="5">
    <location>
        <begin position="21"/>
        <end position="40"/>
    </location>
</feature>
<comment type="caution">
    <text evidence="7">The sequence shown here is derived from an EMBL/GenBank/DDBJ whole genome shotgun (WGS) entry which is preliminary data.</text>
</comment>
<protein>
    <submittedName>
        <fullName evidence="7">ABC-2 type transport system permease protein</fullName>
    </submittedName>
</protein>
<dbReference type="GO" id="GO:0016020">
    <property type="term" value="C:membrane"/>
    <property type="evidence" value="ECO:0007669"/>
    <property type="project" value="UniProtKB-SubCell"/>
</dbReference>
<sequence>MKILMLTKSLFLEYFRNKIAFFFNILFPLILFILFSLVFFSEGTTNFAYFSDIDLDIYGKSYNNEKKLLSDREKYDAVAVIKDNEVIVYKNSNSAMVDVWIDTLVNRVKSFGLKNVVNIKETKLNYKIFSQRENIYIGTFALSIMSIGMFSVVNLFDRYKRVGTLKRLKLLPMSSFSFVFSFSISQFFISFISLIIIRLIGAFLFSISLNINIFYFSISLISSVLGMLGIGTLISVLFKKSAANVSQFLYIVFIFFSGIYFPLEFLPRFLKNLSFFVPVRYIVDIFKFSMGMQVINISQFFIYSFILIVFGLFLLLIGGKMLFETEKVGG</sequence>
<evidence type="ECO:0000256" key="4">
    <source>
        <dbReference type="ARBA" id="ARBA00023136"/>
    </source>
</evidence>
<keyword evidence="4 5" id="KW-0472">Membrane</keyword>
<keyword evidence="2 5" id="KW-0812">Transmembrane</keyword>
<comment type="subcellular location">
    <subcellularLocation>
        <location evidence="1">Membrane</location>
        <topology evidence="1">Multi-pass membrane protein</topology>
    </subcellularLocation>
</comment>
<evidence type="ECO:0000256" key="1">
    <source>
        <dbReference type="ARBA" id="ARBA00004141"/>
    </source>
</evidence>
<dbReference type="Proteomes" id="UP000555828">
    <property type="component" value="Unassembled WGS sequence"/>
</dbReference>
<dbReference type="InterPro" id="IPR013525">
    <property type="entry name" value="ABC2_TM"/>
</dbReference>
<feature type="transmembrane region" description="Helical" evidence="5">
    <location>
        <begin position="213"/>
        <end position="238"/>
    </location>
</feature>
<gene>
    <name evidence="7" type="ORF">HNP65_000835</name>
</gene>
<organism evidence="7 8">
    <name type="scientific">Thermosipho japonicus</name>
    <dbReference type="NCBI Taxonomy" id="90323"/>
    <lineage>
        <taxon>Bacteria</taxon>
        <taxon>Thermotogati</taxon>
        <taxon>Thermotogota</taxon>
        <taxon>Thermotogae</taxon>
        <taxon>Thermotogales</taxon>
        <taxon>Fervidobacteriaceae</taxon>
        <taxon>Thermosipho</taxon>
    </lineage>
</organism>
<keyword evidence="8" id="KW-1185">Reference proteome</keyword>
<evidence type="ECO:0000256" key="2">
    <source>
        <dbReference type="ARBA" id="ARBA00022692"/>
    </source>
</evidence>
<dbReference type="PANTHER" id="PTHR43027:SF1">
    <property type="entry name" value="DOXORUBICIN RESISTANCE ABC TRANSPORTER PERMEASE PROTEIN DRRC-RELATED"/>
    <property type="match status" value="1"/>
</dbReference>
<feature type="transmembrane region" description="Helical" evidence="5">
    <location>
        <begin position="176"/>
        <end position="207"/>
    </location>
</feature>
<dbReference type="RefSeq" id="WP_184619079.1">
    <property type="nucleotide sequence ID" value="NZ_JACHEX010000002.1"/>
</dbReference>
<dbReference type="Pfam" id="PF01061">
    <property type="entry name" value="ABC2_membrane"/>
    <property type="match status" value="1"/>
</dbReference>